<evidence type="ECO:0000256" key="3">
    <source>
        <dbReference type="ARBA" id="ARBA00022723"/>
    </source>
</evidence>
<dbReference type="eggNOG" id="KOG1721">
    <property type="taxonomic scope" value="Eukaryota"/>
</dbReference>
<dbReference type="InterPro" id="IPR013087">
    <property type="entry name" value="Znf_C2H2_type"/>
</dbReference>
<feature type="domain" description="C2H2-type" evidence="13">
    <location>
        <begin position="257"/>
        <end position="284"/>
    </location>
</feature>
<dbReference type="PROSITE" id="PS50157">
    <property type="entry name" value="ZINC_FINGER_C2H2_2"/>
    <property type="match status" value="8"/>
</dbReference>
<feature type="domain" description="C2H2-type" evidence="13">
    <location>
        <begin position="341"/>
        <end position="368"/>
    </location>
</feature>
<dbReference type="FunFam" id="3.30.160.60:FF:000098">
    <property type="entry name" value="Zinc finger protein 614"/>
    <property type="match status" value="1"/>
</dbReference>
<evidence type="ECO:0000256" key="5">
    <source>
        <dbReference type="ARBA" id="ARBA00022771"/>
    </source>
</evidence>
<dbReference type="GO" id="GO:0000981">
    <property type="term" value="F:DNA-binding transcription factor activity, RNA polymerase II-specific"/>
    <property type="evidence" value="ECO:0007669"/>
    <property type="project" value="TreeGrafter"/>
</dbReference>
<dbReference type="PANTHER" id="PTHR24409:SF331">
    <property type="entry name" value="ZINC FINGER PROTEIN 322A"/>
    <property type="match status" value="1"/>
</dbReference>
<sequence>MPCPRPPWLRRPRTPQGGTEDDGEEQDDSPSVGPMLSPASPTECLICVSSFDGAFKLPKRLDCGHVFCLEVKDEAPSKQVKSCGIHVGEHPRTCEEQGDNPATKGLWPQVPLNEGKIRGSLEQRPALPSPSQKPQQGIHATQKPFKCSNCRESFLKAFALLNYLIAHPEERHFQCPAGRSVPTKNSALPDDQKDPHEEDAHVCGECGKAFSYASKLRKHQKIHMGIRPFQCSECGKTFSRKDALALHERTHTGERPYECSRCGKAFSVLSTLIRHRKVHLGERPYECRECGKFFKYNKSFVLHQRVHTGERPFVCEHCGKTYVTRSGLYQHWKVHTGERPYGCSLCGKTFTTRSYRNRHQQFHTGERAYTCTECGKAFKHSSTLHQHRKIHTAEASVGQRRRRCHKRLATGSAGETSSQKDGEKQPL</sequence>
<evidence type="ECO:0000256" key="2">
    <source>
        <dbReference type="ARBA" id="ARBA00006991"/>
    </source>
</evidence>
<keyword evidence="4" id="KW-0677">Repeat</keyword>
<feature type="domain" description="C2H2-type" evidence="13">
    <location>
        <begin position="313"/>
        <end position="340"/>
    </location>
</feature>
<dbReference type="FunFam" id="3.30.160.60:FF:000384">
    <property type="entry name" value="Zinc finger protein 550"/>
    <property type="match status" value="2"/>
</dbReference>
<evidence type="ECO:0000259" key="13">
    <source>
        <dbReference type="PROSITE" id="PS50157"/>
    </source>
</evidence>
<dbReference type="SMART" id="SM00355">
    <property type="entry name" value="ZnF_C2H2"/>
    <property type="match status" value="8"/>
</dbReference>
<evidence type="ECO:0000256" key="9">
    <source>
        <dbReference type="ARBA" id="ARBA00023163"/>
    </source>
</evidence>
<dbReference type="FunFam" id="3.30.160.60:FF:000953">
    <property type="entry name" value="Zinc finger protein 691"/>
    <property type="match status" value="1"/>
</dbReference>
<dbReference type="AlphaFoldDB" id="A0A091E161"/>
<dbReference type="SUPFAM" id="SSF57850">
    <property type="entry name" value="RING/U-box"/>
    <property type="match status" value="1"/>
</dbReference>
<dbReference type="FunFam" id="3.30.160.60:FF:000185">
    <property type="entry name" value="zinc finger protein 319"/>
    <property type="match status" value="1"/>
</dbReference>
<evidence type="ECO:0000256" key="12">
    <source>
        <dbReference type="SAM" id="MobiDB-lite"/>
    </source>
</evidence>
<feature type="domain" description="C2H2-type" evidence="13">
    <location>
        <begin position="369"/>
        <end position="396"/>
    </location>
</feature>
<keyword evidence="9" id="KW-0804">Transcription</keyword>
<dbReference type="GO" id="GO:0005634">
    <property type="term" value="C:nucleus"/>
    <property type="evidence" value="ECO:0007669"/>
    <property type="project" value="UniProtKB-SubCell"/>
</dbReference>
<proteinExistence type="inferred from homology"/>
<dbReference type="PROSITE" id="PS00028">
    <property type="entry name" value="ZINC_FINGER_C2H2_1"/>
    <property type="match status" value="7"/>
</dbReference>
<keyword evidence="8" id="KW-0238">DNA-binding</keyword>
<evidence type="ECO:0000313" key="14">
    <source>
        <dbReference type="EMBL" id="KFO36448.1"/>
    </source>
</evidence>
<keyword evidence="10" id="KW-0539">Nucleus</keyword>
<keyword evidence="5 11" id="KW-0863">Zinc-finger</keyword>
<dbReference type="EMBL" id="KN121407">
    <property type="protein sequence ID" value="KFO36448.1"/>
    <property type="molecule type" value="Genomic_DNA"/>
</dbReference>
<organism evidence="14 15">
    <name type="scientific">Fukomys damarensis</name>
    <name type="common">Damaraland mole rat</name>
    <name type="synonym">Cryptomys damarensis</name>
    <dbReference type="NCBI Taxonomy" id="885580"/>
    <lineage>
        <taxon>Eukaryota</taxon>
        <taxon>Metazoa</taxon>
        <taxon>Chordata</taxon>
        <taxon>Craniata</taxon>
        <taxon>Vertebrata</taxon>
        <taxon>Euteleostomi</taxon>
        <taxon>Mammalia</taxon>
        <taxon>Eutheria</taxon>
        <taxon>Euarchontoglires</taxon>
        <taxon>Glires</taxon>
        <taxon>Rodentia</taxon>
        <taxon>Hystricomorpha</taxon>
        <taxon>Bathyergidae</taxon>
        <taxon>Fukomys</taxon>
    </lineage>
</organism>
<dbReference type="InterPro" id="IPR036236">
    <property type="entry name" value="Znf_C2H2_sf"/>
</dbReference>
<evidence type="ECO:0000256" key="4">
    <source>
        <dbReference type="ARBA" id="ARBA00022737"/>
    </source>
</evidence>
<evidence type="ECO:0000313" key="15">
    <source>
        <dbReference type="Proteomes" id="UP000028990"/>
    </source>
</evidence>
<evidence type="ECO:0000256" key="10">
    <source>
        <dbReference type="ARBA" id="ARBA00023242"/>
    </source>
</evidence>
<protein>
    <submittedName>
        <fullName evidence="14">Zinc finger protein 584</fullName>
    </submittedName>
</protein>
<dbReference type="FunFam" id="3.30.160.60:FF:000320">
    <property type="entry name" value="Zinc finger protein 777"/>
    <property type="match status" value="1"/>
</dbReference>
<feature type="compositionally biased region" description="Acidic residues" evidence="12">
    <location>
        <begin position="19"/>
        <end position="28"/>
    </location>
</feature>
<evidence type="ECO:0000256" key="6">
    <source>
        <dbReference type="ARBA" id="ARBA00022833"/>
    </source>
</evidence>
<feature type="region of interest" description="Disordered" evidence="12">
    <location>
        <begin position="394"/>
        <end position="427"/>
    </location>
</feature>
<gene>
    <name evidence="14" type="ORF">H920_02075</name>
</gene>
<dbReference type="GO" id="GO:0000977">
    <property type="term" value="F:RNA polymerase II transcription regulatory region sequence-specific DNA binding"/>
    <property type="evidence" value="ECO:0007669"/>
    <property type="project" value="TreeGrafter"/>
</dbReference>
<keyword evidence="15" id="KW-1185">Reference proteome</keyword>
<accession>A0A091E161</accession>
<feature type="compositionally biased region" description="Basic and acidic residues" evidence="12">
    <location>
        <begin position="418"/>
        <end position="427"/>
    </location>
</feature>
<dbReference type="Proteomes" id="UP000028990">
    <property type="component" value="Unassembled WGS sequence"/>
</dbReference>
<dbReference type="PANTHER" id="PTHR24409">
    <property type="entry name" value="ZINC FINGER PROTEIN 142"/>
    <property type="match status" value="1"/>
</dbReference>
<keyword evidence="7" id="KW-0805">Transcription regulation</keyword>
<feature type="domain" description="C2H2-type" evidence="13">
    <location>
        <begin position="229"/>
        <end position="256"/>
    </location>
</feature>
<feature type="domain" description="C2H2-type" evidence="13">
    <location>
        <begin position="285"/>
        <end position="312"/>
    </location>
</feature>
<dbReference type="GO" id="GO:0008270">
    <property type="term" value="F:zinc ion binding"/>
    <property type="evidence" value="ECO:0007669"/>
    <property type="project" value="UniProtKB-KW"/>
</dbReference>
<comment type="similarity">
    <text evidence="2">Belongs to the krueppel C2H2-type zinc-finger protein family.</text>
</comment>
<evidence type="ECO:0000256" key="8">
    <source>
        <dbReference type="ARBA" id="ARBA00023125"/>
    </source>
</evidence>
<reference evidence="14 15" key="1">
    <citation type="submission" date="2013-11" db="EMBL/GenBank/DDBJ databases">
        <title>The Damaraland mole rat (Fukomys damarensis) genome and evolution of African mole rats.</title>
        <authorList>
            <person name="Gladyshev V.N."/>
            <person name="Fang X."/>
        </authorList>
    </citation>
    <scope>NUCLEOTIDE SEQUENCE [LARGE SCALE GENOMIC DNA]</scope>
    <source>
        <tissue evidence="14">Liver</tissue>
    </source>
</reference>
<feature type="region of interest" description="Disordered" evidence="12">
    <location>
        <begin position="1"/>
        <end position="36"/>
    </location>
</feature>
<dbReference type="SUPFAM" id="SSF57667">
    <property type="entry name" value="beta-beta-alpha zinc fingers"/>
    <property type="match status" value="5"/>
</dbReference>
<feature type="domain" description="C2H2-type" evidence="13">
    <location>
        <begin position="145"/>
        <end position="172"/>
    </location>
</feature>
<dbReference type="Gene3D" id="3.30.160.60">
    <property type="entry name" value="Classic Zinc Finger"/>
    <property type="match status" value="8"/>
</dbReference>
<feature type="domain" description="C2H2-type" evidence="13">
    <location>
        <begin position="201"/>
        <end position="228"/>
    </location>
</feature>
<dbReference type="Pfam" id="PF13894">
    <property type="entry name" value="zf-C2H2_4"/>
    <property type="match status" value="1"/>
</dbReference>
<dbReference type="FunFam" id="3.30.160.60:FF:000139">
    <property type="entry name" value="zinc finger protein 1 homolog"/>
    <property type="match status" value="1"/>
</dbReference>
<name>A0A091E161_FUKDA</name>
<keyword evidence="6" id="KW-0862">Zinc</keyword>
<dbReference type="Pfam" id="PF00096">
    <property type="entry name" value="zf-C2H2"/>
    <property type="match status" value="6"/>
</dbReference>
<keyword evidence="3" id="KW-0479">Metal-binding</keyword>
<evidence type="ECO:0000256" key="11">
    <source>
        <dbReference type="PROSITE-ProRule" id="PRU00042"/>
    </source>
</evidence>
<evidence type="ECO:0000256" key="1">
    <source>
        <dbReference type="ARBA" id="ARBA00004123"/>
    </source>
</evidence>
<comment type="subcellular location">
    <subcellularLocation>
        <location evidence="1">Nucleus</location>
    </subcellularLocation>
</comment>
<evidence type="ECO:0000256" key="7">
    <source>
        <dbReference type="ARBA" id="ARBA00023015"/>
    </source>
</evidence>
<feature type="compositionally biased region" description="Basic residues" evidence="12">
    <location>
        <begin position="399"/>
        <end position="408"/>
    </location>
</feature>